<evidence type="ECO:0000313" key="4">
    <source>
        <dbReference type="Proteomes" id="UP000318509"/>
    </source>
</evidence>
<dbReference type="InterPro" id="IPR003593">
    <property type="entry name" value="AAA+_ATPase"/>
</dbReference>
<protein>
    <recommendedName>
        <fullName evidence="2">AAA+ ATPase domain-containing protein</fullName>
    </recommendedName>
</protein>
<name>A0A537JY85_9BACT</name>
<sequence length="376" mass="40211">MPAAGDVAALLAVVPRWIVAGIEAQGADGIEEIEMDLGRVPRLHRCGRREPVVLAREVGPEDLQYVLGRVTRFREDNRTGIERTLHRIACIRDRYHEIVGFTFRVGRTIAGAAEPLRDLLEAGRSLLVVGRPGAGKTTLLRSAAAILSEQLHRRVIIADTSNEIGGDGQIPHPAIGGARRLQIPLPESGRSSEAGDRQAGAILQAVINHRADTIIVDELGFASDARVARTIARRGVQLIATAHGTSLRDVIFNSELACLVGDLHPIVLSPEEIERRGIARHTILERTGPPVFDCAVEIARRDTLLIHPDVAASVDDLLSGLAPRTVVRRHGQAAADGHQDPTPVTPNTSSGTGEAQDPADPSGAGDSHGAGRRQMV</sequence>
<feature type="region of interest" description="Disordered" evidence="1">
    <location>
        <begin position="329"/>
        <end position="376"/>
    </location>
</feature>
<feature type="domain" description="AAA+ ATPase" evidence="2">
    <location>
        <begin position="122"/>
        <end position="262"/>
    </location>
</feature>
<comment type="caution">
    <text evidence="3">The sequence shown here is derived from an EMBL/GenBank/DDBJ whole genome shotgun (WGS) entry which is preliminary data.</text>
</comment>
<dbReference type="CDD" id="cd00267">
    <property type="entry name" value="ABC_ATPase"/>
    <property type="match status" value="1"/>
</dbReference>
<dbReference type="SMART" id="SM00382">
    <property type="entry name" value="AAA"/>
    <property type="match status" value="1"/>
</dbReference>
<dbReference type="PANTHER" id="PTHR20953:SF3">
    <property type="entry name" value="P-LOOP CONTAINING NUCLEOSIDE TRIPHOSPHATE HYDROLASES SUPERFAMILY PROTEIN"/>
    <property type="match status" value="1"/>
</dbReference>
<dbReference type="AlphaFoldDB" id="A0A537JY85"/>
<proteinExistence type="predicted"/>
<dbReference type="SUPFAM" id="SSF52540">
    <property type="entry name" value="P-loop containing nucleoside triphosphate hydrolases"/>
    <property type="match status" value="1"/>
</dbReference>
<gene>
    <name evidence="3" type="ORF">E6H00_12585</name>
</gene>
<accession>A0A537JY85</accession>
<evidence type="ECO:0000256" key="1">
    <source>
        <dbReference type="SAM" id="MobiDB-lite"/>
    </source>
</evidence>
<dbReference type="InterPro" id="IPR027417">
    <property type="entry name" value="P-loop_NTPase"/>
</dbReference>
<dbReference type="EMBL" id="VBAK01000139">
    <property type="protein sequence ID" value="TMI88503.1"/>
    <property type="molecule type" value="Genomic_DNA"/>
</dbReference>
<organism evidence="3 4">
    <name type="scientific">Candidatus Segetimicrobium genomatis</name>
    <dbReference type="NCBI Taxonomy" id="2569760"/>
    <lineage>
        <taxon>Bacteria</taxon>
        <taxon>Bacillati</taxon>
        <taxon>Candidatus Sysuimicrobiota</taxon>
        <taxon>Candidatus Sysuimicrobiia</taxon>
        <taxon>Candidatus Sysuimicrobiales</taxon>
        <taxon>Candidatus Segetimicrobiaceae</taxon>
        <taxon>Candidatus Segetimicrobium</taxon>
    </lineage>
</organism>
<dbReference type="PANTHER" id="PTHR20953">
    <property type="entry name" value="KINASE-RELATED"/>
    <property type="match status" value="1"/>
</dbReference>
<reference evidence="3 4" key="1">
    <citation type="journal article" date="2019" name="Nat. Microbiol.">
        <title>Mediterranean grassland soil C-N compound turnover is dependent on rainfall and depth, and is mediated by genomically divergent microorganisms.</title>
        <authorList>
            <person name="Diamond S."/>
            <person name="Andeer P.F."/>
            <person name="Li Z."/>
            <person name="Crits-Christoph A."/>
            <person name="Burstein D."/>
            <person name="Anantharaman K."/>
            <person name="Lane K.R."/>
            <person name="Thomas B.C."/>
            <person name="Pan C."/>
            <person name="Northen T.R."/>
            <person name="Banfield J.F."/>
        </authorList>
    </citation>
    <scope>NUCLEOTIDE SEQUENCE [LARGE SCALE GENOMIC DNA]</scope>
    <source>
        <strain evidence="3">NP_3</strain>
    </source>
</reference>
<evidence type="ECO:0000313" key="3">
    <source>
        <dbReference type="EMBL" id="TMI88503.1"/>
    </source>
</evidence>
<dbReference type="Proteomes" id="UP000318509">
    <property type="component" value="Unassembled WGS sequence"/>
</dbReference>
<evidence type="ECO:0000259" key="2">
    <source>
        <dbReference type="SMART" id="SM00382"/>
    </source>
</evidence>
<dbReference type="Gene3D" id="3.40.50.300">
    <property type="entry name" value="P-loop containing nucleotide triphosphate hydrolases"/>
    <property type="match status" value="1"/>
</dbReference>